<protein>
    <submittedName>
        <fullName evidence="1">Uncharacterized protein</fullName>
    </submittedName>
</protein>
<organism evidence="1 2">
    <name type="scientific">Dreissena polymorpha</name>
    <name type="common">Zebra mussel</name>
    <name type="synonym">Mytilus polymorpha</name>
    <dbReference type="NCBI Taxonomy" id="45954"/>
    <lineage>
        <taxon>Eukaryota</taxon>
        <taxon>Metazoa</taxon>
        <taxon>Spiralia</taxon>
        <taxon>Lophotrochozoa</taxon>
        <taxon>Mollusca</taxon>
        <taxon>Bivalvia</taxon>
        <taxon>Autobranchia</taxon>
        <taxon>Heteroconchia</taxon>
        <taxon>Euheterodonta</taxon>
        <taxon>Imparidentia</taxon>
        <taxon>Neoheterodontei</taxon>
        <taxon>Myida</taxon>
        <taxon>Dreissenoidea</taxon>
        <taxon>Dreissenidae</taxon>
        <taxon>Dreissena</taxon>
    </lineage>
</organism>
<keyword evidence="2" id="KW-1185">Reference proteome</keyword>
<evidence type="ECO:0000313" key="1">
    <source>
        <dbReference type="EMBL" id="KAH3705199.1"/>
    </source>
</evidence>
<dbReference type="AlphaFoldDB" id="A0A9D4BQT5"/>
<gene>
    <name evidence="1" type="ORF">DPMN_080265</name>
</gene>
<comment type="caution">
    <text evidence="1">The sequence shown here is derived from an EMBL/GenBank/DDBJ whole genome shotgun (WGS) entry which is preliminary data.</text>
</comment>
<reference evidence="1" key="1">
    <citation type="journal article" date="2019" name="bioRxiv">
        <title>The Genome of the Zebra Mussel, Dreissena polymorpha: A Resource for Invasive Species Research.</title>
        <authorList>
            <person name="McCartney M.A."/>
            <person name="Auch B."/>
            <person name="Kono T."/>
            <person name="Mallez S."/>
            <person name="Zhang Y."/>
            <person name="Obille A."/>
            <person name="Becker A."/>
            <person name="Abrahante J.E."/>
            <person name="Garbe J."/>
            <person name="Badalamenti J.P."/>
            <person name="Herman A."/>
            <person name="Mangelson H."/>
            <person name="Liachko I."/>
            <person name="Sullivan S."/>
            <person name="Sone E.D."/>
            <person name="Koren S."/>
            <person name="Silverstein K.A.T."/>
            <person name="Beckman K.B."/>
            <person name="Gohl D.M."/>
        </authorList>
    </citation>
    <scope>NUCLEOTIDE SEQUENCE</scope>
    <source>
        <strain evidence="1">Duluth1</strain>
        <tissue evidence="1">Whole animal</tissue>
    </source>
</reference>
<dbReference type="EMBL" id="JAIWYP010000015">
    <property type="protein sequence ID" value="KAH3705199.1"/>
    <property type="molecule type" value="Genomic_DNA"/>
</dbReference>
<reference evidence="1" key="2">
    <citation type="submission" date="2020-11" db="EMBL/GenBank/DDBJ databases">
        <authorList>
            <person name="McCartney M.A."/>
            <person name="Auch B."/>
            <person name="Kono T."/>
            <person name="Mallez S."/>
            <person name="Becker A."/>
            <person name="Gohl D.M."/>
            <person name="Silverstein K.A.T."/>
            <person name="Koren S."/>
            <person name="Bechman K.B."/>
            <person name="Herman A."/>
            <person name="Abrahante J.E."/>
            <person name="Garbe J."/>
        </authorList>
    </citation>
    <scope>NUCLEOTIDE SEQUENCE</scope>
    <source>
        <strain evidence="1">Duluth1</strain>
        <tissue evidence="1">Whole animal</tissue>
    </source>
</reference>
<name>A0A9D4BQT5_DREPO</name>
<proteinExistence type="predicted"/>
<accession>A0A9D4BQT5</accession>
<dbReference type="Proteomes" id="UP000828390">
    <property type="component" value="Unassembled WGS sequence"/>
</dbReference>
<evidence type="ECO:0000313" key="2">
    <source>
        <dbReference type="Proteomes" id="UP000828390"/>
    </source>
</evidence>
<sequence>MTGVIAHASTMTYNHRENRNNSIAIKIIVKTVSIRNLEMASAETMTDVILETMMIGATT</sequence>